<dbReference type="RefSeq" id="WP_106740335.1">
    <property type="nucleotide sequence ID" value="NZ_CP027657.1"/>
</dbReference>
<dbReference type="GO" id="GO:0016740">
    <property type="term" value="F:transferase activity"/>
    <property type="evidence" value="ECO:0007669"/>
    <property type="project" value="UniProtKB-KW"/>
</dbReference>
<proteinExistence type="predicted"/>
<dbReference type="EMBL" id="CP027657">
    <property type="protein sequence ID" value="AVO55245.1"/>
    <property type="molecule type" value="Genomic_DNA"/>
</dbReference>
<accession>A0A2R3QTX1</accession>
<name>A0A2R3QTX1_ECTME</name>
<evidence type="ECO:0000259" key="1">
    <source>
        <dbReference type="Pfam" id="PF13524"/>
    </source>
</evidence>
<keyword evidence="2" id="KW-0808">Transferase</keyword>
<evidence type="ECO:0000313" key="3">
    <source>
        <dbReference type="Proteomes" id="UP000238327"/>
    </source>
</evidence>
<dbReference type="Proteomes" id="UP000238327">
    <property type="component" value="Chromosome"/>
</dbReference>
<dbReference type="OrthoDB" id="8989364at2"/>
<sequence length="298" mass="33818">MKVGIGLKKHAYTPEAYAYKKFLEQSNVEVQLAPEEELCPDNEVNIYFMGLRPFWRRKASGAAEVHEYQSLSVAPYPVLKDTVKKIVNGQPNGRIFLNEVVREGMGFASGVPYILRDMGVDAALFQKPNACPDFDIVYSGSIAGRNGLLEEFQRLSALGYKLLIVGEVAASVRDLFRENTKVEFVGRVSRDDLPRLYSRAWAGLNYTPDLYPFNVQTSTKTLEYLASGLVVFSNKYHWASRFSSDYGVRFLWLDELQRYIDISSGCIGDDCFFDASEFMWDSMLERSGFLSFISSLRE</sequence>
<dbReference type="SUPFAM" id="SSF53756">
    <property type="entry name" value="UDP-Glycosyltransferase/glycogen phosphorylase"/>
    <property type="match status" value="1"/>
</dbReference>
<dbReference type="Gene3D" id="3.40.50.2000">
    <property type="entry name" value="Glycogen Phosphorylase B"/>
    <property type="match status" value="1"/>
</dbReference>
<dbReference type="InterPro" id="IPR055259">
    <property type="entry name" value="YkvP/CgeB_Glyco_trans-like"/>
</dbReference>
<feature type="domain" description="Spore protein YkvP/CgeB glycosyl transferase-like" evidence="1">
    <location>
        <begin position="150"/>
        <end position="237"/>
    </location>
</feature>
<reference evidence="2 3" key="1">
    <citation type="submission" date="2018-03" db="EMBL/GenBank/DDBJ databases">
        <title>Complete genome sequence and methylome analysis of Pseudomonas mendocina NEB 698.</title>
        <authorList>
            <person name="Morgan R.D."/>
        </authorList>
    </citation>
    <scope>NUCLEOTIDE SEQUENCE [LARGE SCALE GENOMIC DNA]</scope>
    <source>
        <strain evidence="2 3">NEB698</strain>
    </source>
</reference>
<organism evidence="2 3">
    <name type="scientific">Ectopseudomonas mendocina</name>
    <name type="common">Pseudomonas mendocina</name>
    <dbReference type="NCBI Taxonomy" id="300"/>
    <lineage>
        <taxon>Bacteria</taxon>
        <taxon>Pseudomonadati</taxon>
        <taxon>Pseudomonadota</taxon>
        <taxon>Gammaproteobacteria</taxon>
        <taxon>Pseudomonadales</taxon>
        <taxon>Pseudomonadaceae</taxon>
        <taxon>Ectopseudomonas</taxon>
    </lineage>
</organism>
<dbReference type="AlphaFoldDB" id="A0A2R3QTX1"/>
<gene>
    <name evidence="2" type="ORF">C7A17_21580</name>
</gene>
<dbReference type="Pfam" id="PF13524">
    <property type="entry name" value="Glyco_trans_1_2"/>
    <property type="match status" value="1"/>
</dbReference>
<evidence type="ECO:0000313" key="2">
    <source>
        <dbReference type="EMBL" id="AVO55245.1"/>
    </source>
</evidence>
<protein>
    <submittedName>
        <fullName evidence="2">Glycosyl transferase</fullName>
    </submittedName>
</protein>